<keyword evidence="7" id="KW-1185">Reference proteome</keyword>
<name>A0AB34KFS2_9PEZI</name>
<comment type="caution">
    <text evidence="6">The sequence shown here is derived from an EMBL/GenBank/DDBJ whole genome shotgun (WGS) entry which is preliminary data.</text>
</comment>
<evidence type="ECO:0000313" key="6">
    <source>
        <dbReference type="EMBL" id="KAL1582786.1"/>
    </source>
</evidence>
<evidence type="ECO:0000256" key="3">
    <source>
        <dbReference type="ARBA" id="ARBA00023128"/>
    </source>
</evidence>
<comment type="similarity">
    <text evidence="2 4">Belongs to the ATPase inhibitor family.</text>
</comment>
<feature type="region of interest" description="Disordered" evidence="5">
    <location>
        <begin position="77"/>
        <end position="98"/>
    </location>
</feature>
<evidence type="ECO:0000256" key="4">
    <source>
        <dbReference type="RuleBase" id="RU368087"/>
    </source>
</evidence>
<dbReference type="InterPro" id="IPR007648">
    <property type="entry name" value="ATPase_inhibitor_mt"/>
</dbReference>
<proteinExistence type="inferred from homology"/>
<dbReference type="SUPFAM" id="SSF64602">
    <property type="entry name" value="F1 ATPase inhibitor, IF1, C-terminal domain"/>
    <property type="match status" value="1"/>
</dbReference>
<organism evidence="6 7">
    <name type="scientific">Cladosporium halotolerans</name>
    <dbReference type="NCBI Taxonomy" id="1052096"/>
    <lineage>
        <taxon>Eukaryota</taxon>
        <taxon>Fungi</taxon>
        <taxon>Dikarya</taxon>
        <taxon>Ascomycota</taxon>
        <taxon>Pezizomycotina</taxon>
        <taxon>Dothideomycetes</taxon>
        <taxon>Dothideomycetidae</taxon>
        <taxon>Cladosporiales</taxon>
        <taxon>Cladosporiaceae</taxon>
        <taxon>Cladosporium</taxon>
    </lineage>
</organism>
<protein>
    <recommendedName>
        <fullName evidence="4">ATPase inhibitor, mitochondrial</fullName>
    </recommendedName>
</protein>
<comment type="subcellular location">
    <subcellularLocation>
        <location evidence="1">Mitochondrion</location>
    </subcellularLocation>
</comment>
<accession>A0AB34KFS2</accession>
<dbReference type="Proteomes" id="UP000803884">
    <property type="component" value="Unassembled WGS sequence"/>
</dbReference>
<dbReference type="GO" id="GO:0042030">
    <property type="term" value="F:ATPase inhibitor activity"/>
    <property type="evidence" value="ECO:0007669"/>
    <property type="project" value="InterPro"/>
</dbReference>
<feature type="compositionally biased region" description="Polar residues" evidence="5">
    <location>
        <begin position="15"/>
        <end position="26"/>
    </location>
</feature>
<dbReference type="GeneID" id="96009788"/>
<dbReference type="EMBL" id="JAAQHG020000044">
    <property type="protein sequence ID" value="KAL1582786.1"/>
    <property type="molecule type" value="Genomic_DNA"/>
</dbReference>
<evidence type="ECO:0000313" key="7">
    <source>
        <dbReference type="Proteomes" id="UP000803884"/>
    </source>
</evidence>
<comment type="function">
    <text evidence="4">Inhibits the enzyme activity of ATPase.</text>
</comment>
<feature type="region of interest" description="Disordered" evidence="5">
    <location>
        <begin position="1"/>
        <end position="50"/>
    </location>
</feature>
<evidence type="ECO:0000256" key="5">
    <source>
        <dbReference type="SAM" id="MobiDB-lite"/>
    </source>
</evidence>
<dbReference type="AlphaFoldDB" id="A0AB34KFS2"/>
<dbReference type="Gene3D" id="1.20.5.500">
    <property type="entry name" value="Single helix bin"/>
    <property type="match status" value="1"/>
</dbReference>
<evidence type="ECO:0000256" key="2">
    <source>
        <dbReference type="ARBA" id="ARBA00010901"/>
    </source>
</evidence>
<evidence type="ECO:0000256" key="1">
    <source>
        <dbReference type="ARBA" id="ARBA00004173"/>
    </source>
</evidence>
<dbReference type="Pfam" id="PF04568">
    <property type="entry name" value="IATP"/>
    <property type="match status" value="1"/>
</dbReference>
<dbReference type="GO" id="GO:0005739">
    <property type="term" value="C:mitochondrion"/>
    <property type="evidence" value="ECO:0007669"/>
    <property type="project" value="UniProtKB-SubCell"/>
</dbReference>
<reference evidence="6 7" key="1">
    <citation type="journal article" date="2020" name="Microbiol. Resour. Announc.">
        <title>Draft Genome Sequence of a Cladosporium Species Isolated from the Mesophotic Ascidian Didemnum maculosum.</title>
        <authorList>
            <person name="Gioti A."/>
            <person name="Siaperas R."/>
            <person name="Nikolaivits E."/>
            <person name="Le Goff G."/>
            <person name="Ouazzani J."/>
            <person name="Kotoulas G."/>
            <person name="Topakas E."/>
        </authorList>
    </citation>
    <scope>NUCLEOTIDE SEQUENCE [LARGE SCALE GENOMIC DNA]</scope>
    <source>
        <strain evidence="6 7">TM138-S3</strain>
    </source>
</reference>
<dbReference type="RefSeq" id="XP_069225893.1">
    <property type="nucleotide sequence ID" value="XM_069376950.1"/>
</dbReference>
<sequence>MSLRLATRAIPRATLPTSTRSFSAITQRMAAGDTGAPRSGGAASSDAFTKREAADEAMYVRKQEAEKLAALKKKISDQEAALAKDRQQAEEMSKKQQS</sequence>
<gene>
    <name evidence="6" type="ORF">WHR41_08346</name>
</gene>
<keyword evidence="3" id="KW-0496">Mitochondrion</keyword>